<dbReference type="AlphaFoldDB" id="A0AAD2D7X9"/>
<organism evidence="4 5">
    <name type="scientific">Euplotes crassus</name>
    <dbReference type="NCBI Taxonomy" id="5936"/>
    <lineage>
        <taxon>Eukaryota</taxon>
        <taxon>Sar</taxon>
        <taxon>Alveolata</taxon>
        <taxon>Ciliophora</taxon>
        <taxon>Intramacronucleata</taxon>
        <taxon>Spirotrichea</taxon>
        <taxon>Hypotrichia</taxon>
        <taxon>Euplotida</taxon>
        <taxon>Euplotidae</taxon>
        <taxon>Moneuplotes</taxon>
    </lineage>
</organism>
<sequence length="209" mass="22975">MRTCYNENLEPSNVEECEDGNSINGDGRNEGCMFETNSCSLNPIDCFNTNCGDRIRGLLEQCDDGNNNSSDSCASDCAQESYWTCQRENTTHPDQCIENCRNGRRFNSLSTYCDDSNNIPGDECSSICTVESGNICSGGSSADKDICEKYCGNGKIHLDEVCDDCNFDSKDRCNSECSVEDGWICNGGSQNSSSICRLKCTVNIERFAI</sequence>
<keyword evidence="1" id="KW-0732">Signal</keyword>
<protein>
    <submittedName>
        <fullName evidence="4">Uncharacterized protein</fullName>
    </submittedName>
</protein>
<proteinExistence type="predicted"/>
<dbReference type="EMBL" id="CAMPGE010024972">
    <property type="protein sequence ID" value="CAI2382778.1"/>
    <property type="molecule type" value="Genomic_DNA"/>
</dbReference>
<evidence type="ECO:0000256" key="2">
    <source>
        <dbReference type="ARBA" id="ARBA00022737"/>
    </source>
</evidence>
<dbReference type="Proteomes" id="UP001295684">
    <property type="component" value="Unassembled WGS sequence"/>
</dbReference>
<keyword evidence="2" id="KW-0677">Repeat</keyword>
<accession>A0AAD2D7X9</accession>
<keyword evidence="3" id="KW-1015">Disulfide bond</keyword>
<dbReference type="NCBIfam" id="TIGR02232">
    <property type="entry name" value="myxo_disulf_rpt"/>
    <property type="match status" value="4"/>
</dbReference>
<evidence type="ECO:0000313" key="5">
    <source>
        <dbReference type="Proteomes" id="UP001295684"/>
    </source>
</evidence>
<evidence type="ECO:0000313" key="4">
    <source>
        <dbReference type="EMBL" id="CAI2382778.1"/>
    </source>
</evidence>
<evidence type="ECO:0000256" key="1">
    <source>
        <dbReference type="ARBA" id="ARBA00022729"/>
    </source>
</evidence>
<reference evidence="4" key="1">
    <citation type="submission" date="2023-07" db="EMBL/GenBank/DDBJ databases">
        <authorList>
            <consortium name="AG Swart"/>
            <person name="Singh M."/>
            <person name="Singh A."/>
            <person name="Seah K."/>
            <person name="Emmerich C."/>
        </authorList>
    </citation>
    <scope>NUCLEOTIDE SEQUENCE</scope>
    <source>
        <strain evidence="4">DP1</strain>
    </source>
</reference>
<name>A0AAD2D7X9_EUPCR</name>
<evidence type="ECO:0000256" key="3">
    <source>
        <dbReference type="ARBA" id="ARBA00023157"/>
    </source>
</evidence>
<comment type="caution">
    <text evidence="4">The sequence shown here is derived from an EMBL/GenBank/DDBJ whole genome shotgun (WGS) entry which is preliminary data.</text>
</comment>
<keyword evidence="5" id="KW-1185">Reference proteome</keyword>
<dbReference type="InterPro" id="IPR011936">
    <property type="entry name" value="Myxo_disulph_rpt"/>
</dbReference>
<gene>
    <name evidence="4" type="ORF">ECRASSUSDP1_LOCUS24264</name>
</gene>